<keyword evidence="2" id="KW-1185">Reference proteome</keyword>
<comment type="caution">
    <text evidence="1">The sequence shown here is derived from an EMBL/GenBank/DDBJ whole genome shotgun (WGS) entry which is preliminary data.</text>
</comment>
<organism evidence="1 2">
    <name type="scientific">Cichlidogyrus casuarinus</name>
    <dbReference type="NCBI Taxonomy" id="1844966"/>
    <lineage>
        <taxon>Eukaryota</taxon>
        <taxon>Metazoa</taxon>
        <taxon>Spiralia</taxon>
        <taxon>Lophotrochozoa</taxon>
        <taxon>Platyhelminthes</taxon>
        <taxon>Monogenea</taxon>
        <taxon>Monopisthocotylea</taxon>
        <taxon>Dactylogyridea</taxon>
        <taxon>Ancyrocephalidae</taxon>
        <taxon>Cichlidogyrus</taxon>
    </lineage>
</organism>
<dbReference type="EMBL" id="JBJKFK010001736">
    <property type="protein sequence ID" value="KAL3312349.1"/>
    <property type="molecule type" value="Genomic_DNA"/>
</dbReference>
<evidence type="ECO:0000313" key="1">
    <source>
        <dbReference type="EMBL" id="KAL3312349.1"/>
    </source>
</evidence>
<dbReference type="Proteomes" id="UP001626550">
    <property type="component" value="Unassembled WGS sequence"/>
</dbReference>
<evidence type="ECO:0000313" key="2">
    <source>
        <dbReference type="Proteomes" id="UP001626550"/>
    </source>
</evidence>
<gene>
    <name evidence="1" type="ORF">Ciccas_009063</name>
</gene>
<dbReference type="AlphaFoldDB" id="A0ABD2PYC5"/>
<proteinExistence type="predicted"/>
<protein>
    <submittedName>
        <fullName evidence="1">Uncharacterized protein</fullName>
    </submittedName>
</protein>
<accession>A0ABD2PYC5</accession>
<sequence>MPPDDILEVFQTFLEHDLDLFGVTCFLRVAKNVCQDIGFDRADIYILISNLAECIDTFISNSSFVDLSSFYQSFLNFYEIYTIDEKHLRPNSFELQVFHYVLTAIHFHNKSVVPNFVDEIMKSLQNFGISIHSLVSTCGDLKKPCLCGLFTLLTTALSMEIKLWPSVLSKRFISNKIFAFRIHLLASISSEPSSSEKKTFPLFSKPEFIVPMQEQVIQLLLDQSYGHECDKLTLQWWKDANPNPLDALINLVCKPISGEEIPRHVTNGILVIEKLLRNSTITAQYHFFFRFFTSSNRHHGLRGHFIKLFKDLFHTISCSDIAPNDPLEPDPVSVLSAFGIICKAIFRYPLLKDENETLEDESSWLLSALNLAYYCALRTNALGDKFRPYFTRLCNNGSFKMYFLDSLQKTIDEEIRIPDRPHPRAFLLQDILRDVRPHFVPQ</sequence>
<reference evidence="1 2" key="1">
    <citation type="submission" date="2024-11" db="EMBL/GenBank/DDBJ databases">
        <title>Adaptive evolution of stress response genes in parasites aligns with host niche diversity.</title>
        <authorList>
            <person name="Hahn C."/>
            <person name="Resl P."/>
        </authorList>
    </citation>
    <scope>NUCLEOTIDE SEQUENCE [LARGE SCALE GENOMIC DNA]</scope>
    <source>
        <strain evidence="1">EGGRZ-B1_66</strain>
        <tissue evidence="1">Body</tissue>
    </source>
</reference>
<name>A0ABD2PYC5_9PLAT</name>